<sequence>MKTGFQQISGNPRYIKFVEWGKLIAITGGSQAIVQIAVLVSGIIIIRLLPTEEYALYTLANTMLATIIILADSGINIAVMSEGGKVWQDSKKLSIVLSTGLDLRRKFAVVSLLISTPILAYLLLHHGASKINTFAIIITIIPAFLAAMSDSIYEIAPKLFQDIKPLQKNQVSVSIARIFLSIVALLIAPLSSLVILAGAIPRIYGNIKLKKIASKRVSLNEHPNIEVRKSLLNIVKLSIPGLIYYCLSGQLNIWLISFFGQTKSIATIGAISRLTMGLSLFSSIFTMLIIPRFARLPNYKNIIRAYFIRLQLLLIAVVGIILVFTWAGSKELLWIIGPKYGGLHAELFLAMLSSCIILLLGSTYSLYSTKGWVMHPSHSISVSILATVLSLFLFNISTLKGVFYMNIFVASVEYTNCLFYTFIKINKISNSIN</sequence>
<evidence type="ECO:0000256" key="6">
    <source>
        <dbReference type="SAM" id="Phobius"/>
    </source>
</evidence>
<feature type="transmembrane region" description="Helical" evidence="6">
    <location>
        <begin position="131"/>
        <end position="155"/>
    </location>
</feature>
<dbReference type="RefSeq" id="WP_206982590.1">
    <property type="nucleotide sequence ID" value="NZ_JAFLQZ010000003.1"/>
</dbReference>
<comment type="caution">
    <text evidence="7">The sequence shown here is derived from an EMBL/GenBank/DDBJ whole genome shotgun (WGS) entry which is preliminary data.</text>
</comment>
<feature type="transmembrane region" description="Helical" evidence="6">
    <location>
        <begin position="271"/>
        <end position="294"/>
    </location>
</feature>
<keyword evidence="3 6" id="KW-0812">Transmembrane</keyword>
<feature type="transmembrane region" description="Helical" evidence="6">
    <location>
        <begin position="107"/>
        <end position="124"/>
    </location>
</feature>
<feature type="transmembrane region" description="Helical" evidence="6">
    <location>
        <begin position="56"/>
        <end position="79"/>
    </location>
</feature>
<evidence type="ECO:0000313" key="7">
    <source>
        <dbReference type="EMBL" id="MBO0357499.1"/>
    </source>
</evidence>
<feature type="transmembrane region" description="Helical" evidence="6">
    <location>
        <begin position="379"/>
        <end position="397"/>
    </location>
</feature>
<evidence type="ECO:0000256" key="1">
    <source>
        <dbReference type="ARBA" id="ARBA00004651"/>
    </source>
</evidence>
<evidence type="ECO:0000256" key="3">
    <source>
        <dbReference type="ARBA" id="ARBA00022692"/>
    </source>
</evidence>
<protein>
    <submittedName>
        <fullName evidence="7">Polysaccharide biosynthesis protein</fullName>
    </submittedName>
</protein>
<evidence type="ECO:0000256" key="2">
    <source>
        <dbReference type="ARBA" id="ARBA00022475"/>
    </source>
</evidence>
<dbReference type="EMBL" id="JAFLQZ010000003">
    <property type="protein sequence ID" value="MBO0357499.1"/>
    <property type="molecule type" value="Genomic_DNA"/>
</dbReference>
<proteinExistence type="predicted"/>
<feature type="transmembrane region" description="Helical" evidence="6">
    <location>
        <begin position="175"/>
        <end position="200"/>
    </location>
</feature>
<comment type="subcellular location">
    <subcellularLocation>
        <location evidence="1">Cell membrane</location>
        <topology evidence="1">Multi-pass membrane protein</topology>
    </subcellularLocation>
</comment>
<feature type="transmembrane region" description="Helical" evidence="6">
    <location>
        <begin position="347"/>
        <end position="367"/>
    </location>
</feature>
<keyword evidence="8" id="KW-1185">Reference proteome</keyword>
<keyword evidence="5 6" id="KW-0472">Membrane</keyword>
<evidence type="ECO:0000256" key="4">
    <source>
        <dbReference type="ARBA" id="ARBA00022989"/>
    </source>
</evidence>
<feature type="transmembrane region" description="Helical" evidence="6">
    <location>
        <begin position="23"/>
        <end position="49"/>
    </location>
</feature>
<dbReference type="AlphaFoldDB" id="A0A939EUR5"/>
<dbReference type="InterPro" id="IPR050833">
    <property type="entry name" value="Poly_Biosynth_Transport"/>
</dbReference>
<gene>
    <name evidence="7" type="ORF">J0X19_06045</name>
</gene>
<feature type="transmembrane region" description="Helical" evidence="6">
    <location>
        <begin position="306"/>
        <end position="327"/>
    </location>
</feature>
<feature type="transmembrane region" description="Helical" evidence="6">
    <location>
        <begin position="403"/>
        <end position="423"/>
    </location>
</feature>
<evidence type="ECO:0000256" key="5">
    <source>
        <dbReference type="ARBA" id="ARBA00023136"/>
    </source>
</evidence>
<keyword evidence="4 6" id="KW-1133">Transmembrane helix</keyword>
<dbReference type="GO" id="GO:0005886">
    <property type="term" value="C:plasma membrane"/>
    <property type="evidence" value="ECO:0007669"/>
    <property type="project" value="UniProtKB-SubCell"/>
</dbReference>
<organism evidence="7 8">
    <name type="scientific">Hymenobacter telluris</name>
    <dbReference type="NCBI Taxonomy" id="2816474"/>
    <lineage>
        <taxon>Bacteria</taxon>
        <taxon>Pseudomonadati</taxon>
        <taxon>Bacteroidota</taxon>
        <taxon>Cytophagia</taxon>
        <taxon>Cytophagales</taxon>
        <taxon>Hymenobacteraceae</taxon>
        <taxon>Hymenobacter</taxon>
    </lineage>
</organism>
<name>A0A939EUR5_9BACT</name>
<feature type="transmembrane region" description="Helical" evidence="6">
    <location>
        <begin position="237"/>
        <end position="259"/>
    </location>
</feature>
<keyword evidence="2" id="KW-1003">Cell membrane</keyword>
<evidence type="ECO:0000313" key="8">
    <source>
        <dbReference type="Proteomes" id="UP000664144"/>
    </source>
</evidence>
<reference evidence="7" key="1">
    <citation type="submission" date="2021-03" db="EMBL/GenBank/DDBJ databases">
        <authorList>
            <person name="Kim M.K."/>
        </authorList>
    </citation>
    <scope>NUCLEOTIDE SEQUENCE</scope>
    <source>
        <strain evidence="7">BT186</strain>
    </source>
</reference>
<accession>A0A939EUR5</accession>
<dbReference type="Proteomes" id="UP000664144">
    <property type="component" value="Unassembled WGS sequence"/>
</dbReference>
<dbReference type="PANTHER" id="PTHR30250:SF11">
    <property type="entry name" value="O-ANTIGEN TRANSPORTER-RELATED"/>
    <property type="match status" value="1"/>
</dbReference>
<dbReference type="PANTHER" id="PTHR30250">
    <property type="entry name" value="PST FAMILY PREDICTED COLANIC ACID TRANSPORTER"/>
    <property type="match status" value="1"/>
</dbReference>